<dbReference type="Gene3D" id="3.30.420.610">
    <property type="entry name" value="LOTUS domain-like"/>
    <property type="match status" value="1"/>
</dbReference>
<dbReference type="PANTHER" id="PTHR35811">
    <property type="entry name" value="SLR1870 PROTEIN"/>
    <property type="match status" value="1"/>
</dbReference>
<dbReference type="PANTHER" id="PTHR35811:SF1">
    <property type="entry name" value="HTH OST-TYPE DOMAIN-CONTAINING PROTEIN"/>
    <property type="match status" value="1"/>
</dbReference>
<dbReference type="EMBL" id="CYZK01000003">
    <property type="protein sequence ID" value="CUN73107.1"/>
    <property type="molecule type" value="Genomic_DNA"/>
</dbReference>
<feature type="domain" description="HTH OST-type" evidence="2">
    <location>
        <begin position="180"/>
        <end position="258"/>
    </location>
</feature>
<dbReference type="Pfam" id="PF12872">
    <property type="entry name" value="OST-HTH"/>
    <property type="match status" value="1"/>
</dbReference>
<dbReference type="CDD" id="cd11297">
    <property type="entry name" value="PIN_LabA-like_N_1"/>
    <property type="match status" value="1"/>
</dbReference>
<reference evidence="3 4" key="1">
    <citation type="submission" date="2015-09" db="EMBL/GenBank/DDBJ databases">
        <authorList>
            <consortium name="Pathogen Informatics"/>
        </authorList>
    </citation>
    <scope>NUCLEOTIDE SEQUENCE [LARGE SCALE GENOMIC DNA]</scope>
    <source>
        <strain evidence="3 4">2789STDY5834866</strain>
    </source>
</reference>
<dbReference type="GO" id="GO:0004540">
    <property type="term" value="F:RNA nuclease activity"/>
    <property type="evidence" value="ECO:0007669"/>
    <property type="project" value="InterPro"/>
</dbReference>
<name>A0A173ZAX4_9FIRM</name>
<dbReference type="Pfam" id="PF01936">
    <property type="entry name" value="NYN"/>
    <property type="match status" value="1"/>
</dbReference>
<accession>A0A173ZAX4</accession>
<dbReference type="AlphaFoldDB" id="A0A173ZAX4"/>
<dbReference type="CDD" id="cd10146">
    <property type="entry name" value="LabA_like_C"/>
    <property type="match status" value="1"/>
</dbReference>
<organism evidence="3 4">
    <name type="scientific">Coprococcus comes</name>
    <dbReference type="NCBI Taxonomy" id="410072"/>
    <lineage>
        <taxon>Bacteria</taxon>
        <taxon>Bacillati</taxon>
        <taxon>Bacillota</taxon>
        <taxon>Clostridia</taxon>
        <taxon>Lachnospirales</taxon>
        <taxon>Lachnospiraceae</taxon>
        <taxon>Coprococcus</taxon>
    </lineage>
</organism>
<gene>
    <name evidence="3" type="ORF">ERS852481_00724</name>
</gene>
<evidence type="ECO:0000259" key="2">
    <source>
        <dbReference type="PROSITE" id="PS51644"/>
    </source>
</evidence>
<dbReference type="Proteomes" id="UP000095362">
    <property type="component" value="Unassembled WGS sequence"/>
</dbReference>
<protein>
    <submittedName>
        <fullName evidence="3">NYN domain</fullName>
    </submittedName>
</protein>
<sequence length="258" mass="29058">MEKQCQVAILIDGDNVSAKYAGFIKQEASSYGNIKFFRLYGSISSPTVKAWYSVMPTQGINPVLQISYANGKSIADQALTIDAMDLLYSGEIDVFCIVSSDSDFTKLAYRLKETGKLVIGMGEQKTKESLANACDKFMILDLIYKSEEEIEDKADEEVEQKKRVDEPVKEDEETTISVPQKEDVLNDIVDLLDTYFADEKRVHLSKIGKLLANKLPGFDARNYGYKNMRQFLSESSELDVIDEKAPDGIHNITYIEKK</sequence>
<evidence type="ECO:0000313" key="3">
    <source>
        <dbReference type="EMBL" id="CUN73107.1"/>
    </source>
</evidence>
<dbReference type="InterPro" id="IPR041966">
    <property type="entry name" value="LOTUS-like"/>
</dbReference>
<evidence type="ECO:0000313" key="4">
    <source>
        <dbReference type="Proteomes" id="UP000095362"/>
    </source>
</evidence>
<feature type="region of interest" description="Disordered" evidence="1">
    <location>
        <begin position="154"/>
        <end position="175"/>
    </location>
</feature>
<dbReference type="InterPro" id="IPR021139">
    <property type="entry name" value="NYN"/>
</dbReference>
<dbReference type="RefSeq" id="WP_055260645.1">
    <property type="nucleotide sequence ID" value="NZ_CYZK01000003.1"/>
</dbReference>
<dbReference type="PROSITE" id="PS51644">
    <property type="entry name" value="HTH_OST"/>
    <property type="match status" value="1"/>
</dbReference>
<evidence type="ECO:0000256" key="1">
    <source>
        <dbReference type="SAM" id="MobiDB-lite"/>
    </source>
</evidence>
<dbReference type="Gene3D" id="3.40.50.1010">
    <property type="entry name" value="5'-nuclease"/>
    <property type="match status" value="1"/>
</dbReference>
<dbReference type="InterPro" id="IPR025605">
    <property type="entry name" value="OST-HTH/LOTUS_dom"/>
</dbReference>
<proteinExistence type="predicted"/>